<feature type="compositionally biased region" description="Low complexity" evidence="8">
    <location>
        <begin position="86"/>
        <end position="103"/>
    </location>
</feature>
<dbReference type="GO" id="GO:0004386">
    <property type="term" value="F:helicase activity"/>
    <property type="evidence" value="ECO:0007669"/>
    <property type="project" value="InterPro"/>
</dbReference>
<reference evidence="11 12" key="1">
    <citation type="journal article" date="2014" name="PLoS Genet.">
        <title>Analysis of the Phlebiopsis gigantea genome, transcriptome and secretome provides insight into its pioneer colonization strategies of wood.</title>
        <authorList>
            <person name="Hori C."/>
            <person name="Ishida T."/>
            <person name="Igarashi K."/>
            <person name="Samejima M."/>
            <person name="Suzuki H."/>
            <person name="Master E."/>
            <person name="Ferreira P."/>
            <person name="Ruiz-Duenas F.J."/>
            <person name="Held B."/>
            <person name="Canessa P."/>
            <person name="Larrondo L.F."/>
            <person name="Schmoll M."/>
            <person name="Druzhinina I.S."/>
            <person name="Kubicek C.P."/>
            <person name="Gaskell J.A."/>
            <person name="Kersten P."/>
            <person name="St John F."/>
            <person name="Glasner J."/>
            <person name="Sabat G."/>
            <person name="Splinter BonDurant S."/>
            <person name="Syed K."/>
            <person name="Yadav J."/>
            <person name="Mgbeahuruike A.C."/>
            <person name="Kovalchuk A."/>
            <person name="Asiegbu F.O."/>
            <person name="Lackner G."/>
            <person name="Hoffmeister D."/>
            <person name="Rencoret J."/>
            <person name="Gutierrez A."/>
            <person name="Sun H."/>
            <person name="Lindquist E."/>
            <person name="Barry K."/>
            <person name="Riley R."/>
            <person name="Grigoriev I.V."/>
            <person name="Henrissat B."/>
            <person name="Kues U."/>
            <person name="Berka R.M."/>
            <person name="Martinez A.T."/>
            <person name="Covert S.F."/>
            <person name="Blanchette R.A."/>
            <person name="Cullen D."/>
        </authorList>
    </citation>
    <scope>NUCLEOTIDE SEQUENCE [LARGE SCALE GENOMIC DNA]</scope>
    <source>
        <strain evidence="11 12">11061_1 CR5-6</strain>
    </source>
</reference>
<dbReference type="Gene3D" id="3.40.50.300">
    <property type="entry name" value="P-loop containing nucleotide triphosphate hydrolases"/>
    <property type="match status" value="3"/>
</dbReference>
<organism evidence="11 12">
    <name type="scientific">Phlebiopsis gigantea (strain 11061_1 CR5-6)</name>
    <name type="common">White-rot fungus</name>
    <name type="synonym">Peniophora gigantea</name>
    <dbReference type="NCBI Taxonomy" id="745531"/>
    <lineage>
        <taxon>Eukaryota</taxon>
        <taxon>Fungi</taxon>
        <taxon>Dikarya</taxon>
        <taxon>Basidiomycota</taxon>
        <taxon>Agaricomycotina</taxon>
        <taxon>Agaricomycetes</taxon>
        <taxon>Polyporales</taxon>
        <taxon>Phanerochaetaceae</taxon>
        <taxon>Phlebiopsis</taxon>
    </lineage>
</organism>
<evidence type="ECO:0000256" key="3">
    <source>
        <dbReference type="ARBA" id="ARBA00022723"/>
    </source>
</evidence>
<dbReference type="PROSITE" id="PS51981">
    <property type="entry name" value="ZF_RZ"/>
    <property type="match status" value="1"/>
</dbReference>
<keyword evidence="3 7" id="KW-0479">Metal-binding</keyword>
<evidence type="ECO:0000259" key="10">
    <source>
        <dbReference type="PROSITE" id="PS51981"/>
    </source>
</evidence>
<dbReference type="OrthoDB" id="2423195at2759"/>
<keyword evidence="5 7" id="KW-0862">Zinc</keyword>
<evidence type="ECO:0000256" key="5">
    <source>
        <dbReference type="ARBA" id="ARBA00022833"/>
    </source>
</evidence>
<dbReference type="CDD" id="cd18808">
    <property type="entry name" value="SF1_C_Upf1"/>
    <property type="match status" value="1"/>
</dbReference>
<dbReference type="InterPro" id="IPR046439">
    <property type="entry name" value="ZF_RZ_dom"/>
</dbReference>
<dbReference type="HOGENOM" id="CLU_001490_4_0_1"/>
<evidence type="ECO:0000313" key="12">
    <source>
        <dbReference type="Proteomes" id="UP000053257"/>
    </source>
</evidence>
<evidence type="ECO:0000256" key="1">
    <source>
        <dbReference type="ARBA" id="ARBA00004496"/>
    </source>
</evidence>
<dbReference type="PANTHER" id="PTHR10887:SF445">
    <property type="entry name" value="NFX1-TYPE ZINC FINGER-CONTAINING PROTEIN 1"/>
    <property type="match status" value="1"/>
</dbReference>
<name>A0A0C3NKR3_PHLG1</name>
<dbReference type="PROSITE" id="PS50103">
    <property type="entry name" value="ZF_C3H1"/>
    <property type="match status" value="2"/>
</dbReference>
<dbReference type="CDD" id="cd06008">
    <property type="entry name" value="NF-X1-zinc-finger"/>
    <property type="match status" value="1"/>
</dbReference>
<feature type="domain" description="RZ-type" evidence="10">
    <location>
        <begin position="2248"/>
        <end position="2321"/>
    </location>
</feature>
<dbReference type="GO" id="GO:0031048">
    <property type="term" value="P:regulatory ncRNA-mediated heterochromatin formation"/>
    <property type="evidence" value="ECO:0007669"/>
    <property type="project" value="TreeGrafter"/>
</dbReference>
<dbReference type="InterPro" id="IPR047187">
    <property type="entry name" value="SF1_C_Upf1"/>
</dbReference>
<feature type="zinc finger region" description="C3H1-type" evidence="7">
    <location>
        <begin position="51"/>
        <end position="79"/>
    </location>
</feature>
<feature type="zinc finger region" description="C3H1-type" evidence="7">
    <location>
        <begin position="1"/>
        <end position="28"/>
    </location>
</feature>
<proteinExistence type="predicted"/>
<dbReference type="GO" id="GO:0031380">
    <property type="term" value="C:nuclear RNA-directed RNA polymerase complex"/>
    <property type="evidence" value="ECO:0007669"/>
    <property type="project" value="TreeGrafter"/>
</dbReference>
<dbReference type="Pfam" id="PF13087">
    <property type="entry name" value="AAA_12"/>
    <property type="match status" value="1"/>
</dbReference>
<feature type="region of interest" description="Disordered" evidence="8">
    <location>
        <begin position="82"/>
        <end position="114"/>
    </location>
</feature>
<feature type="domain" description="C3H1-type" evidence="9">
    <location>
        <begin position="51"/>
        <end position="79"/>
    </location>
</feature>
<dbReference type="SUPFAM" id="SSF52540">
    <property type="entry name" value="P-loop containing nucleoside triphosphate hydrolases"/>
    <property type="match status" value="1"/>
</dbReference>
<dbReference type="EMBL" id="KN840539">
    <property type="protein sequence ID" value="KIP05604.1"/>
    <property type="molecule type" value="Genomic_DNA"/>
</dbReference>
<keyword evidence="12" id="KW-1185">Reference proteome</keyword>
<dbReference type="SMART" id="SM00356">
    <property type="entry name" value="ZnF_C3H1"/>
    <property type="match status" value="2"/>
</dbReference>
<dbReference type="Pfam" id="PF20173">
    <property type="entry name" value="ZnF_RZ-type"/>
    <property type="match status" value="1"/>
</dbReference>
<feature type="region of interest" description="Disordered" evidence="8">
    <location>
        <begin position="962"/>
        <end position="983"/>
    </location>
</feature>
<gene>
    <name evidence="11" type="ORF">PHLGIDRAFT_147296</name>
</gene>
<evidence type="ECO:0000256" key="4">
    <source>
        <dbReference type="ARBA" id="ARBA00022771"/>
    </source>
</evidence>
<dbReference type="InterPro" id="IPR027417">
    <property type="entry name" value="P-loop_NTPase"/>
</dbReference>
<dbReference type="GO" id="GO:0008270">
    <property type="term" value="F:zinc ion binding"/>
    <property type="evidence" value="ECO:0007669"/>
    <property type="project" value="UniProtKB-KW"/>
</dbReference>
<accession>A0A0C3NKR3</accession>
<keyword evidence="6" id="KW-0391">Immunity</keyword>
<evidence type="ECO:0000259" key="9">
    <source>
        <dbReference type="PROSITE" id="PS50103"/>
    </source>
</evidence>
<comment type="subcellular location">
    <subcellularLocation>
        <location evidence="1">Cytoplasm</location>
    </subcellularLocation>
</comment>
<dbReference type="PANTHER" id="PTHR10887">
    <property type="entry name" value="DNA2/NAM7 HELICASE FAMILY"/>
    <property type="match status" value="1"/>
</dbReference>
<dbReference type="InterPro" id="IPR041679">
    <property type="entry name" value="DNA2/NAM7-like_C"/>
</dbReference>
<keyword evidence="4 7" id="KW-0863">Zinc-finger</keyword>
<dbReference type="STRING" id="745531.A0A0C3NKR3"/>
<evidence type="ECO:0008006" key="13">
    <source>
        <dbReference type="Google" id="ProtNLM"/>
    </source>
</evidence>
<feature type="region of interest" description="Disordered" evidence="8">
    <location>
        <begin position="1015"/>
        <end position="1063"/>
    </location>
</feature>
<evidence type="ECO:0000313" key="11">
    <source>
        <dbReference type="EMBL" id="KIP05604.1"/>
    </source>
</evidence>
<protein>
    <recommendedName>
        <fullName evidence="13">P-loop containing nucleoside triphosphate hydrolase protein</fullName>
    </recommendedName>
</protein>
<feature type="compositionally biased region" description="Polar residues" evidence="8">
    <location>
        <begin position="1028"/>
        <end position="1041"/>
    </location>
</feature>
<feature type="domain" description="C3H1-type" evidence="9">
    <location>
        <begin position="1"/>
        <end position="28"/>
    </location>
</feature>
<feature type="region of interest" description="Disordered" evidence="8">
    <location>
        <begin position="1376"/>
        <end position="1397"/>
    </location>
</feature>
<keyword evidence="2" id="KW-0963">Cytoplasm</keyword>
<evidence type="ECO:0000256" key="7">
    <source>
        <dbReference type="PROSITE-ProRule" id="PRU00723"/>
    </source>
</evidence>
<evidence type="ECO:0000256" key="8">
    <source>
        <dbReference type="SAM" id="MobiDB-lite"/>
    </source>
</evidence>
<sequence length="2336" mass="262476">MSRAPCRFHNIPGGCRNGTGCRFAHVESESSSLSGVDAYTTKPSVRNENRDAPQGVCRFFWKYGNCRHGFTCRHRHEHGAMQDVETTNSSSSSQSPHTTSLRSEQPFTSRTQPKSPFEVHNYLKRYLQDGYQFRNALDMHSFVALLLEATANNAGWTKEEGQLLLSAIGKGNGLQRINELLSCDEVSTRPMNRTVLSFHRGYIPLLQYLSSDFVIKSVLSHLRNALYMVLMEHFDLFCRHLRSCMEGIMTGTRCFKEPAMLLSTGRQDVGGVQVFDTLATVLLECLIRMKNVTVAQPEMRPLVVQLNTWFESWVDGVTSDPPIFNDPLTSSPLSAREQVIHRLEKKYEQLVTIVNREHARTERSNAPPQKMIKDVTNEGTISALHNSYVGPGQLRSDGPRHDNDHVEISDIRIAPTHEELICRVAPFLPSTLHGAPHPYPPESPERLLDIWYRLLREELTSSLRQSVQHILDDLSSSDSRTQLTEVLEKQGGKYRGQTESDDAVLFNVYTGVRFEDIIPNHRGLSSVFSLDTPPGRARSDDDGVRTRFWQGMSGKRLISGGLVALIWQRGSEVDVHLGTITSSVRDHVASAQEDATRITARVAFFDSDVQLRLLQNWGRNDGDDLMLLIEATVMFASVRPFLEALCVEPTKLPFTRYLVLQPPGTLQHLPIHPPAYARAPDFAFQLASLFLPDAGVASFELVATNAESIAAARRELRDRSTLDPSQADALVDSLTREYALIQGPPGTGKSYTGVKIIQTLIASGAFPILMIAFTNHALDHMLCSVLDAGITKRIVRLGSRSSEERLSSFTIEHLEQLAGESRLERAFIDRNRVNELKVMIKDFMNESVQGDIAENDVLAHLNQVLPVYSNDIDQPPTWIQQLYYDHKARSAEWTRVGNRSQGRQEKVTSIYSYWLHAYDIDVLEQAARPRVEASSTIALQANARTLPPAAVSILPNMYEVLAPPNDDLGDEREDGSNAEHDLEHDLATSYATDDLPDEKDDIPLEEQWVYHLEDTTADDSTVTEENRGPNSSPIPSATATSKLPADISPKHVPRSFPSRHTSTNDIDDVDDFFHSCGYDRAPKVPLSDRSLDLLLDHDDIWTLSRTERQRLHEYLMQDVESLAKRNRSSEFERLRGLYAKALEEHDEGKAAGRCELLRDVDIIGCTTTGAANLTAMLEVIGPRVMLVEEAGQVLEPHILGALVPSVQHVIQIGDPLQLRPTINNYSLSSEHRRGGQIWRFDQSQMERLSRSGFPMAQLDEQRRMRPQIADLVRTTLYPNLKDHEMVTHYPAVRGMHKPVYFLDHRHKENGSEDDSISRHNQFEVDLTVDLVLYLLRQGPYCADGDIVVLCAYLGQLARMRDAMAHQVTVVIDERDQRELDDRGGEQKDSEEADTGAKRVEVTQRVRLRTIDNYQGEEAKIVILSLVRNSGGASEEAVHGHSSTAQANVGFLKSENRTNVALSRAREGMYVLGNARDLRTRSSMWGKVLSRLEQDDCVGPALPVVCHRHQEVIEWISKPGQLGRVAPDGGCLQQCDSMLSCGHLCPYKCHSDDPAHVTVRCEQNCAKLCSRGHPCMKSCADPCGHCPIPTPHIELPCGHVKARVSCGDLDDLSQVRCNVVIRKQLPNCEHVIEMACSDDPKSRSCTAICNGILPCCGRTCQAECHRCRIPNPLPNTEGDNAVTPVVITVHHTHSCQRRLYCEHPCANPCSDEHDCTVECMHPCRQACAHAQCKRPCSAPCAPCLAPCIWRCAHYECPVPCGSVCARLPCNARCPTILPCGHQCPSVCGEDCSIQVCPSCALDELKAVTVDLILYRTLGDIDPDMEDLDNLLITLPGCGHTFTVETLDGHTSLHEFYSQDHDGRWIGLLTPDDSELRKPPTCPTCRTSIKTNRYGRVYKRAYLDILEHNVASRMSRSLSTISRQLEDIQPEQMKKSLLWAARSRKLVMTRTHRSSNVHANQQKTVLRQGRSVPIPDTALRPGNTQLFNISALEVQAWDEVTRSLVKVYSDTVAVATMRSAHVRAWEASFSYLFQQEMERARREPGTASRGPHELYAMRIARLGVGQPQPRADRRFIVEAFWLSIRIRLVLANLAQSWVSALSKSYRSWPKENKRQWSIFISFLYRSCRDDCNRALKITTETESHRQTVRTRLLVMRVQLESFRFNLETTRDVGQFQKVRDKLVERAEQQRGAVEQDSTQIQSAHLSIPRSNTTEEEIWLSTNFAGTVRKFIDEWEKIGRSVRGDSFFEPLSLQEMEGIVKSLNFSHTGHFYKCPNGHTFVISDCGGANQRSFCPECGSPIGGSNHVLTEGNTRAMEYERIAQEQGAQQSPFRWGELTR</sequence>
<evidence type="ECO:0000256" key="2">
    <source>
        <dbReference type="ARBA" id="ARBA00022490"/>
    </source>
</evidence>
<dbReference type="GO" id="GO:0005737">
    <property type="term" value="C:cytoplasm"/>
    <property type="evidence" value="ECO:0007669"/>
    <property type="project" value="UniProtKB-SubCell"/>
</dbReference>
<dbReference type="InterPro" id="IPR041677">
    <property type="entry name" value="DNA2/NAM7_AAA_11"/>
</dbReference>
<dbReference type="Pfam" id="PF13086">
    <property type="entry name" value="AAA_11"/>
    <property type="match status" value="2"/>
</dbReference>
<dbReference type="InterPro" id="IPR045055">
    <property type="entry name" value="DNA2/NAM7-like"/>
</dbReference>
<feature type="compositionally biased region" description="Basic and acidic residues" evidence="8">
    <location>
        <begin position="974"/>
        <end position="983"/>
    </location>
</feature>
<dbReference type="Proteomes" id="UP000053257">
    <property type="component" value="Unassembled WGS sequence"/>
</dbReference>
<feature type="compositionally biased region" description="Polar residues" evidence="8">
    <location>
        <begin position="105"/>
        <end position="114"/>
    </location>
</feature>
<evidence type="ECO:0000256" key="6">
    <source>
        <dbReference type="ARBA" id="ARBA00022859"/>
    </source>
</evidence>
<dbReference type="InterPro" id="IPR000571">
    <property type="entry name" value="Znf_CCCH"/>
</dbReference>
<dbReference type="GO" id="GO:0002376">
    <property type="term" value="P:immune system process"/>
    <property type="evidence" value="ECO:0007669"/>
    <property type="project" value="UniProtKB-KW"/>
</dbReference>